<dbReference type="RefSeq" id="XP_056759792.1">
    <property type="nucleotide sequence ID" value="XM_056915038.1"/>
</dbReference>
<feature type="repeat" description="ANK" evidence="3">
    <location>
        <begin position="530"/>
        <end position="562"/>
    </location>
</feature>
<feature type="repeat" description="ANK" evidence="3">
    <location>
        <begin position="1843"/>
        <end position="1875"/>
    </location>
</feature>
<dbReference type="PROSITE" id="PS50297">
    <property type="entry name" value="ANK_REP_REGION"/>
    <property type="match status" value="10"/>
</dbReference>
<feature type="repeat" description="ANK" evidence="3">
    <location>
        <begin position="1167"/>
        <end position="1199"/>
    </location>
</feature>
<dbReference type="GeneID" id="81605281"/>
<keyword evidence="1" id="KW-0677">Repeat</keyword>
<dbReference type="InterPro" id="IPR027417">
    <property type="entry name" value="P-loop_NTPase"/>
</dbReference>
<feature type="region of interest" description="Disordered" evidence="4">
    <location>
        <begin position="1358"/>
        <end position="1379"/>
    </location>
</feature>
<dbReference type="PROSITE" id="PS50088">
    <property type="entry name" value="ANK_REPEAT"/>
    <property type="match status" value="13"/>
</dbReference>
<protein>
    <recommendedName>
        <fullName evidence="5">Nephrocystin 3-like N-terminal domain-containing protein</fullName>
    </recommendedName>
</protein>
<feature type="repeat" description="ANK" evidence="3">
    <location>
        <begin position="1876"/>
        <end position="1911"/>
    </location>
</feature>
<name>A0AAD6BTL8_9EURO</name>
<sequence length="2034" mass="226260">MSLSDSDSDTVVLDAGDVQDFNSDNILPLPANELAKITKWLQPTPYDFERGEYSRHSASHLLGTGTWLTSTQVYQQWHSGDNGLLWIKGIPGSGKSVMAAFIIKQLQEANLPVVYFFFRQIIEANHKPIAALRDWLCQVLDYSPPLQVKLQKYVAQDRSLDSLSPADLWSDFMMAFVIELGQWRPQNVKVLMTSRPITRLETSLRSVSIPQMRLEERLVDLDIAAYVQYKLFGSSIAKENWAAIQEAIPGRANGIFLYAKMSMDVFLESGADVQEALKALPMDLNTMYNELLREHARRSNVPSELQLLILQFVTHATRPLRLLEIAEMLNTHSEYNRTLKEIKDLVRSACGPLLEVLPDETVSVIHHTFTEFLKGYTRSRSTDKFEYPIFEAGSTNLRLAMACLYYLRAGCLDNIEIIKSIPRESHSRFRDRKEKQKFEVRLQFPFLEYAANNWYKHARLAERSGENLEMFYDALDTFFAETHRYNVWLHLVWPGWNIDGITPLHVAAQTGLSQLTKHILSKGEVVDSESVSLPIYWAASYNHGDVIQVLVDYGADPDAELSEGLKPLHIAAKSNHVDAVKALIAAGVSPLTPKTQNDKPLGGCVAGAPGPSTIGHTPLMYACHAGHLETVVEFVPCLNNVEDMHRALHWAAEKGRSSIVELILQQPEVDVNSKLQGGTALFVACKSADHKTIEVLIKAGADPKVLCETFEAVRGGGHASLSSVPKEAPCSNGRGYTALHALCRNSVYGAQASSQAAECVKALYQAGADINAKDLKGSTALHYAFKSSIKWIKPLLDAGADPAMEDDNGATALYSSSQLGKEALSLLLESGKVDINKPRASDGRTALLCHIADNMSDNRKIIEFLAYKPDVNVTDSKGNGPLHLALRRSRLSRELIDELLAAGANPNSRDTAGNTPLHEMSIGVSREVIKSLLLAGADLEARNNKGQSVLFAQLSRCNESHRKPEALNRLASEGARLDTRDYKGRTLWHCAIDSPDTHSILQSPGVDPLVSDHDGNTPLHAVVTHQSLNGKREILERLMGVGVDINQRNHKGRTVLHAVCSRHLAMNRSRDSVYDILDYVLKRCECLTVSDYDGIQPLHIAATISETFVHKILSAGANICAATNDKMTVLHLAARARQSGIIDMLLSRAASLSEKTRLDFVNSQDEDGRTALHYACRSGRPETVKSLLEAGAACNVLDIHKHSPLAMCGEFEKEASLWDRRVPSPNSRQTQSDRGLNAAGLTLKDDSRPFYDRADDDTEPTFGRISSEHDTTRMIEIINLLVKHGADLESDHVSLEFAWKNAAQPEYGYTISCLPPLRNQSPSPRVIHIGRHVQFEDPDRQLKISVAINYRNALRDTLESNGKPEDEKEQKWHTDHVASSRQRSAERALALRYYDLFEKLAGGVESLSIPDYHGHTSLNMLARWGFVELLQRLCTREVATQLDGVDWISNPDENDLKKCSIPLVISACERQLPNMDVLKLVVEDFGANINAKGTQRIFRDKGYFPSITNGVLHELAVGKLWWHVDKALPYLIRMGADINIRNRNGETPLIVALNSCHPFSKEASKALIRAGADVNAVDTAGNTCLSIAWDDMDMVRLLIAHGAEVSPSAIISALELEKVELLEVLLSRSESSILKQPLPKQIFYSTGPDHFKTVGAGTFPLLWAAAYRARNEGTRKVNPNIEIRKQLVDILLKHGADPYATFDHQQYQPIHPRRGATEEPKDFPVTTATIIHEILSGGHIVDPFFNLPSLDIERRDENGCTLILAASKNDREKFYVGNSTQRVNSTDCFPELINRGANVMAQDNEGRTILHHIGNLINVISINEVLRTVMTANPSLINQTDHANETALHYALHDKRLDLVELLLDNGADPLQPDKNGDTALHHLANYRHESVKALFERLLSAGVDINVRNKIGETPIFNLLKQNNEGLYGSAEDQTYKGTFFEFFLKSGADLFARRNDGSTLLHLLAGIKLELRHVFQSYHPGSERVGVGRFKRLMDMGLDPMAEDERQRTSIDVAAACENELILRLFKREAMK</sequence>
<reference evidence="6" key="1">
    <citation type="submission" date="2022-12" db="EMBL/GenBank/DDBJ databases">
        <authorList>
            <person name="Petersen C."/>
        </authorList>
    </citation>
    <scope>NUCLEOTIDE SEQUENCE</scope>
    <source>
        <strain evidence="6">IBT 16125</strain>
    </source>
</reference>
<keyword evidence="2 3" id="KW-0040">ANK repeat</keyword>
<dbReference type="SMART" id="SM00248">
    <property type="entry name" value="ANK"/>
    <property type="match status" value="26"/>
</dbReference>
<dbReference type="InterPro" id="IPR056884">
    <property type="entry name" value="NPHP3-like_N"/>
</dbReference>
<feature type="repeat" description="ANK" evidence="3">
    <location>
        <begin position="499"/>
        <end position="531"/>
    </location>
</feature>
<dbReference type="Pfam" id="PF00023">
    <property type="entry name" value="Ank"/>
    <property type="match status" value="1"/>
</dbReference>
<evidence type="ECO:0000256" key="1">
    <source>
        <dbReference type="ARBA" id="ARBA00022737"/>
    </source>
</evidence>
<dbReference type="SUPFAM" id="SSF52540">
    <property type="entry name" value="P-loop containing nucleoside triphosphate hydrolases"/>
    <property type="match status" value="1"/>
</dbReference>
<dbReference type="Proteomes" id="UP001213681">
    <property type="component" value="Unassembled WGS sequence"/>
</dbReference>
<dbReference type="PANTHER" id="PTHR24123:SF33">
    <property type="entry name" value="PROTEIN HOS4"/>
    <property type="match status" value="1"/>
</dbReference>
<accession>A0AAD6BTL8</accession>
<evidence type="ECO:0000313" key="6">
    <source>
        <dbReference type="EMBL" id="KAJ5432500.1"/>
    </source>
</evidence>
<feature type="repeat" description="ANK" evidence="3">
    <location>
        <begin position="676"/>
        <end position="708"/>
    </location>
</feature>
<evidence type="ECO:0000313" key="7">
    <source>
        <dbReference type="Proteomes" id="UP001213681"/>
    </source>
</evidence>
<gene>
    <name evidence="6" type="ORF">N7458_011656</name>
</gene>
<keyword evidence="7" id="KW-1185">Reference proteome</keyword>
<feature type="repeat" description="ANK" evidence="3">
    <location>
        <begin position="1544"/>
        <end position="1579"/>
    </location>
</feature>
<reference evidence="6" key="2">
    <citation type="journal article" date="2023" name="IMA Fungus">
        <title>Comparative genomic study of the Penicillium genus elucidates a diverse pangenome and 15 lateral gene transfer events.</title>
        <authorList>
            <person name="Petersen C."/>
            <person name="Sorensen T."/>
            <person name="Nielsen M.R."/>
            <person name="Sondergaard T.E."/>
            <person name="Sorensen J.L."/>
            <person name="Fitzpatrick D.A."/>
            <person name="Frisvad J.C."/>
            <person name="Nielsen K.L."/>
        </authorList>
    </citation>
    <scope>NUCLEOTIDE SEQUENCE</scope>
    <source>
        <strain evidence="6">IBT 16125</strain>
    </source>
</reference>
<dbReference type="Pfam" id="PF12796">
    <property type="entry name" value="Ank_2"/>
    <property type="match status" value="7"/>
</dbReference>
<feature type="repeat" description="ANK" evidence="3">
    <location>
        <begin position="912"/>
        <end position="944"/>
    </location>
</feature>
<dbReference type="InterPro" id="IPR036770">
    <property type="entry name" value="Ankyrin_rpt-contain_sf"/>
</dbReference>
<organism evidence="6 7">
    <name type="scientific">Penicillium daleae</name>
    <dbReference type="NCBI Taxonomy" id="63821"/>
    <lineage>
        <taxon>Eukaryota</taxon>
        <taxon>Fungi</taxon>
        <taxon>Dikarya</taxon>
        <taxon>Ascomycota</taxon>
        <taxon>Pezizomycotina</taxon>
        <taxon>Eurotiomycetes</taxon>
        <taxon>Eurotiomycetidae</taxon>
        <taxon>Eurotiales</taxon>
        <taxon>Aspergillaceae</taxon>
        <taxon>Penicillium</taxon>
    </lineage>
</organism>
<dbReference type="PRINTS" id="PR01415">
    <property type="entry name" value="ANKYRIN"/>
</dbReference>
<dbReference type="SUPFAM" id="SSF48403">
    <property type="entry name" value="Ankyrin repeat"/>
    <property type="match status" value="5"/>
</dbReference>
<feature type="repeat" description="ANK" evidence="3">
    <location>
        <begin position="1125"/>
        <end position="1157"/>
    </location>
</feature>
<feature type="repeat" description="ANK" evidence="3">
    <location>
        <begin position="734"/>
        <end position="775"/>
    </location>
</feature>
<proteinExistence type="predicted"/>
<dbReference type="EMBL" id="JAPVEA010000009">
    <property type="protein sequence ID" value="KAJ5432500.1"/>
    <property type="molecule type" value="Genomic_DNA"/>
</dbReference>
<feature type="domain" description="Nephrocystin 3-like N-terminal" evidence="5">
    <location>
        <begin position="63"/>
        <end position="177"/>
    </location>
</feature>
<dbReference type="Pfam" id="PF24883">
    <property type="entry name" value="NPHP3_N"/>
    <property type="match status" value="1"/>
</dbReference>
<evidence type="ECO:0000259" key="5">
    <source>
        <dbReference type="Pfam" id="PF24883"/>
    </source>
</evidence>
<evidence type="ECO:0000256" key="3">
    <source>
        <dbReference type="PROSITE-ProRule" id="PRU00023"/>
    </source>
</evidence>
<dbReference type="Gene3D" id="1.25.40.20">
    <property type="entry name" value="Ankyrin repeat-containing domain"/>
    <property type="match status" value="9"/>
</dbReference>
<evidence type="ECO:0000256" key="2">
    <source>
        <dbReference type="ARBA" id="ARBA00023043"/>
    </source>
</evidence>
<dbReference type="InterPro" id="IPR002110">
    <property type="entry name" value="Ankyrin_rpt"/>
</dbReference>
<evidence type="ECO:0000256" key="4">
    <source>
        <dbReference type="SAM" id="MobiDB-lite"/>
    </source>
</evidence>
<dbReference type="InterPro" id="IPR051165">
    <property type="entry name" value="Multifunctional_ANK_Repeat"/>
</dbReference>
<feature type="repeat" description="ANK" evidence="3">
    <location>
        <begin position="877"/>
        <end position="911"/>
    </location>
</feature>
<feature type="repeat" description="ANK" evidence="3">
    <location>
        <begin position="563"/>
        <end position="589"/>
    </location>
</feature>
<dbReference type="PANTHER" id="PTHR24123">
    <property type="entry name" value="ANKYRIN REPEAT-CONTAINING"/>
    <property type="match status" value="1"/>
</dbReference>
<comment type="caution">
    <text evidence="6">The sequence shown here is derived from an EMBL/GenBank/DDBJ whole genome shotgun (WGS) entry which is preliminary data.</text>
</comment>
<feature type="repeat" description="ANK" evidence="3">
    <location>
        <begin position="1014"/>
        <end position="1050"/>
    </location>
</feature>